<evidence type="ECO:0000313" key="6">
    <source>
        <dbReference type="Proteomes" id="UP000321296"/>
    </source>
</evidence>
<dbReference type="InterPro" id="IPR016181">
    <property type="entry name" value="Acyl_CoA_acyltransferase"/>
</dbReference>
<evidence type="ECO:0000313" key="7">
    <source>
        <dbReference type="Proteomes" id="UP001529201"/>
    </source>
</evidence>
<dbReference type="EMBL" id="CP042383">
    <property type="protein sequence ID" value="QEA41131.1"/>
    <property type="molecule type" value="Genomic_DNA"/>
</dbReference>
<dbReference type="Pfam" id="PF00583">
    <property type="entry name" value="Acetyltransf_1"/>
    <property type="match status" value="1"/>
</dbReference>
<reference evidence="4 7" key="2">
    <citation type="submission" date="2023-02" db="EMBL/GenBank/DDBJ databases">
        <title>Antimicrobial susceptibility testing and tentative epidemiological cut-off values for Lactobacillaceae family species intended for ingestion.</title>
        <authorList>
            <person name="Noehr-Meldgaard K."/>
            <person name="Struve C."/>
            <person name="Ingmer H."/>
            <person name="Koza A."/>
            <person name="Al-Nakeeb K."/>
            <person name="Agersoe Y."/>
        </authorList>
    </citation>
    <scope>NUCLEOTIDE SEQUENCE [LARGE SCALE GENOMIC DNA]</scope>
    <source>
        <strain evidence="4 7">DSM 20193</strain>
    </source>
</reference>
<name>A0A5B8SXF6_LEUPS</name>
<evidence type="ECO:0000256" key="2">
    <source>
        <dbReference type="ARBA" id="ARBA00023315"/>
    </source>
</evidence>
<dbReference type="SUPFAM" id="SSF55729">
    <property type="entry name" value="Acyl-CoA N-acyltransferases (Nat)"/>
    <property type="match status" value="1"/>
</dbReference>
<protein>
    <submittedName>
        <fullName evidence="5">GNAT family N-acetyltransferase</fullName>
    </submittedName>
</protein>
<dbReference type="AlphaFoldDB" id="A0A5B8SXF6"/>
<evidence type="ECO:0000313" key="4">
    <source>
        <dbReference type="EMBL" id="MDG9733100.1"/>
    </source>
</evidence>
<reference evidence="5 6" key="1">
    <citation type="submission" date="2019-06" db="EMBL/GenBank/DDBJ databases">
        <title>Genome analyses of bacteria isolated from kimchi.</title>
        <authorList>
            <person name="Lee S."/>
            <person name="Ahn S."/>
            <person name="Roh S."/>
        </authorList>
    </citation>
    <scope>NUCLEOTIDE SEQUENCE [LARGE SCALE GENOMIC DNA]</scope>
    <source>
        <strain evidence="5 6">CBA3630</strain>
    </source>
</reference>
<dbReference type="GO" id="GO:0004596">
    <property type="term" value="F:protein-N-terminal amino-acid acetyltransferase activity"/>
    <property type="evidence" value="ECO:0007669"/>
    <property type="project" value="InterPro"/>
</dbReference>
<sequence length="178" mass="20496">MHIKTLNTQDYLAYKTIRLEALITDPLSFGSTLEEETKRPNEYFKNKVTMTPQHFVMGLYDSDKLVSIAVFTRDNSLKESHKGEITSVYCMNHYRKQGLTTQLLIEVLKKAFSLPDLNIIKLTVLSQNTSAQKLYTKLGFQTYGCEPKSLYDGQQYYDEDLMFIDSSSFQLTQTSNSK</sequence>
<dbReference type="InterPro" id="IPR000182">
    <property type="entry name" value="GNAT_dom"/>
</dbReference>
<proteinExistence type="predicted"/>
<dbReference type="KEGG" id="lpse:FGL85_00550"/>
<keyword evidence="2" id="KW-0012">Acyltransferase</keyword>
<dbReference type="Proteomes" id="UP001529201">
    <property type="component" value="Unassembled WGS sequence"/>
</dbReference>
<organism evidence="5 6">
    <name type="scientific">Leuconostoc pseudomesenteroides</name>
    <dbReference type="NCBI Taxonomy" id="33968"/>
    <lineage>
        <taxon>Bacteria</taxon>
        <taxon>Bacillati</taxon>
        <taxon>Bacillota</taxon>
        <taxon>Bacilli</taxon>
        <taxon>Lactobacillales</taxon>
        <taxon>Lactobacillaceae</taxon>
        <taxon>Leuconostoc</taxon>
    </lineage>
</organism>
<evidence type="ECO:0000313" key="5">
    <source>
        <dbReference type="EMBL" id="QEA41131.1"/>
    </source>
</evidence>
<evidence type="ECO:0000256" key="1">
    <source>
        <dbReference type="ARBA" id="ARBA00022679"/>
    </source>
</evidence>
<evidence type="ECO:0000259" key="3">
    <source>
        <dbReference type="PROSITE" id="PS51186"/>
    </source>
</evidence>
<dbReference type="Gene3D" id="3.40.630.30">
    <property type="match status" value="1"/>
</dbReference>
<dbReference type="PANTHER" id="PTHR23091">
    <property type="entry name" value="N-TERMINAL ACETYLTRANSFERASE"/>
    <property type="match status" value="1"/>
</dbReference>
<keyword evidence="7" id="KW-1185">Reference proteome</keyword>
<keyword evidence="1 5" id="KW-0808">Transferase</keyword>
<dbReference type="GO" id="GO:0031415">
    <property type="term" value="C:NatA complex"/>
    <property type="evidence" value="ECO:0007669"/>
    <property type="project" value="InterPro"/>
</dbReference>
<dbReference type="EMBL" id="JARGDN010000003">
    <property type="protein sequence ID" value="MDG9733100.1"/>
    <property type="molecule type" value="Genomic_DNA"/>
</dbReference>
<gene>
    <name evidence="5" type="ORF">FGL85_00550</name>
    <name evidence="4" type="ORF">P1N92_03075</name>
</gene>
<dbReference type="PANTHER" id="PTHR23091:SF4">
    <property type="entry name" value="N-TERMINAL AMINO-ACID N(ALPHA)-ACETYLTRANSFERASE NATA"/>
    <property type="match status" value="1"/>
</dbReference>
<feature type="domain" description="N-acetyltransferase" evidence="3">
    <location>
        <begin position="1"/>
        <end position="162"/>
    </location>
</feature>
<dbReference type="CDD" id="cd04301">
    <property type="entry name" value="NAT_SF"/>
    <property type="match status" value="1"/>
</dbReference>
<dbReference type="Proteomes" id="UP000321296">
    <property type="component" value="Chromosome"/>
</dbReference>
<dbReference type="PROSITE" id="PS51186">
    <property type="entry name" value="GNAT"/>
    <property type="match status" value="1"/>
</dbReference>
<dbReference type="GeneID" id="64345483"/>
<dbReference type="InterPro" id="IPR045047">
    <property type="entry name" value="Ard1-like"/>
</dbReference>
<dbReference type="RefSeq" id="WP_010279541.1">
    <property type="nucleotide sequence ID" value="NZ_CP042383.1"/>
</dbReference>
<accession>A0A5B8SXF6</accession>